<feature type="transmembrane region" description="Helical" evidence="14">
    <location>
        <begin position="12"/>
        <end position="31"/>
    </location>
</feature>
<dbReference type="EMBL" id="HBIN01022806">
    <property type="protein sequence ID" value="CAE0447560.1"/>
    <property type="molecule type" value="Transcribed_RNA"/>
</dbReference>
<keyword evidence="9 12" id="KW-0210">Decarboxylase</keyword>
<comment type="subunit">
    <text evidence="5">Homodimer.</text>
</comment>
<dbReference type="InterPro" id="IPR000257">
    <property type="entry name" value="Uroporphyrinogen_deCOase"/>
</dbReference>
<sequence>MPGPESLSGGLGLDLGAVIFAAGSLGMLLSVRYRSMKNEKKHMEIQKGKVKIRALGLPRARVPLSDFPPLKNDLILRAAQGEKVERVPVWMMRQAGRYLPEFRAERKHCDFFTMCQTPELACKVSLQPLERFPTLDAVIIFQDILIVPQAMGMEVLMVPGRGPVFPKPLKEPSDLERLDFSPDMEDSLGYVFDAVNLTRERIGGRVPLLGFSGAPFTLMGYMVEGGGSKTLSKVKTWLFRYPNESHRLLQGIADIVIQYQIEKVRAGAQLLQIFESNGGDLSPAQFEEFSLPYLAQIAKGIKEGLKRENLPSVPLTVFARGANWEGVLEKLADTEFDTVGLDWRIEPQVARKRIPATKKTIQGNLDPCTLYASKEDIYGEVVNMLEGFGTERYIANLGHGMHPDHDPEHAHAFILAVQEVSSKMNQK</sequence>
<comment type="subcellular location">
    <subcellularLocation>
        <location evidence="2">Cytoplasm</location>
    </subcellularLocation>
</comment>
<keyword evidence="14" id="KW-0472">Membrane</keyword>
<dbReference type="Pfam" id="PF01208">
    <property type="entry name" value="URO-D"/>
    <property type="match status" value="1"/>
</dbReference>
<evidence type="ECO:0000256" key="11">
    <source>
        <dbReference type="ARBA" id="ARBA00023244"/>
    </source>
</evidence>
<evidence type="ECO:0000256" key="3">
    <source>
        <dbReference type="ARBA" id="ARBA00004804"/>
    </source>
</evidence>
<feature type="domain" description="Uroporphyrinogen decarboxylase (URO-D)" evidence="16">
    <location>
        <begin position="209"/>
        <end position="225"/>
    </location>
</feature>
<organism evidence="19">
    <name type="scientific">Aplanochytrium stocchinoi</name>
    <dbReference type="NCBI Taxonomy" id="215587"/>
    <lineage>
        <taxon>Eukaryota</taxon>
        <taxon>Sar</taxon>
        <taxon>Stramenopiles</taxon>
        <taxon>Bigyra</taxon>
        <taxon>Labyrinthulomycetes</taxon>
        <taxon>Thraustochytrida</taxon>
        <taxon>Thraustochytriidae</taxon>
        <taxon>Aplanochytrium</taxon>
    </lineage>
</organism>
<dbReference type="Gene3D" id="3.20.20.210">
    <property type="match status" value="1"/>
</dbReference>
<evidence type="ECO:0000256" key="5">
    <source>
        <dbReference type="ARBA" id="ARBA00011738"/>
    </source>
</evidence>
<feature type="domain" description="Uroporphyrinogen decarboxylase (URO-D)" evidence="15">
    <location>
        <begin position="88"/>
        <end position="97"/>
    </location>
</feature>
<evidence type="ECO:0000256" key="6">
    <source>
        <dbReference type="ARBA" id="ARBA00012288"/>
    </source>
</evidence>
<dbReference type="PROSITE" id="PS00907">
    <property type="entry name" value="UROD_2"/>
    <property type="match status" value="1"/>
</dbReference>
<evidence type="ECO:0000256" key="14">
    <source>
        <dbReference type="SAM" id="Phobius"/>
    </source>
</evidence>
<evidence type="ECO:0000313" key="19">
    <source>
        <dbReference type="EMBL" id="CAE0447560.1"/>
    </source>
</evidence>
<comment type="catalytic activity">
    <reaction evidence="12">
        <text>uroporphyrinogen III + 4 H(+) = coproporphyrinogen III + 4 CO2</text>
        <dbReference type="Rhea" id="RHEA:19865"/>
        <dbReference type="ChEBI" id="CHEBI:15378"/>
        <dbReference type="ChEBI" id="CHEBI:16526"/>
        <dbReference type="ChEBI" id="CHEBI:57308"/>
        <dbReference type="ChEBI" id="CHEBI:57309"/>
        <dbReference type="EC" id="4.1.1.37"/>
    </reaction>
</comment>
<evidence type="ECO:0000256" key="10">
    <source>
        <dbReference type="ARBA" id="ARBA00023239"/>
    </source>
</evidence>
<reference evidence="19" key="1">
    <citation type="submission" date="2021-01" db="EMBL/GenBank/DDBJ databases">
        <authorList>
            <person name="Corre E."/>
            <person name="Pelletier E."/>
            <person name="Niang G."/>
            <person name="Scheremetjew M."/>
            <person name="Finn R."/>
            <person name="Kale V."/>
            <person name="Holt S."/>
            <person name="Cochrane G."/>
            <person name="Meng A."/>
            <person name="Brown T."/>
            <person name="Cohen L."/>
        </authorList>
    </citation>
    <scope>NUCLEOTIDE SEQUENCE</scope>
    <source>
        <strain evidence="19">GSBS06</strain>
    </source>
</reference>
<accession>A0A6S8G6E3</accession>
<dbReference type="NCBIfam" id="TIGR01464">
    <property type="entry name" value="hemE"/>
    <property type="match status" value="1"/>
</dbReference>
<comment type="similarity">
    <text evidence="4 13">Belongs to the uroporphyrinogen decarboxylase family.</text>
</comment>
<name>A0A6S8G6E3_9STRA</name>
<evidence type="ECO:0000259" key="15">
    <source>
        <dbReference type="PROSITE" id="PS00906"/>
    </source>
</evidence>
<dbReference type="PROSITE" id="PS00906">
    <property type="entry name" value="UROD_1"/>
    <property type="match status" value="1"/>
</dbReference>
<dbReference type="GO" id="GO:0006782">
    <property type="term" value="P:protoporphyrinogen IX biosynthetic process"/>
    <property type="evidence" value="ECO:0007669"/>
    <property type="project" value="UniProtKB-UniPathway"/>
</dbReference>
<evidence type="ECO:0000256" key="7">
    <source>
        <dbReference type="ARBA" id="ARBA00014308"/>
    </source>
</evidence>
<dbReference type="GO" id="GO:0005829">
    <property type="term" value="C:cytosol"/>
    <property type="evidence" value="ECO:0007669"/>
    <property type="project" value="TreeGrafter"/>
</dbReference>
<keyword evidence="8" id="KW-0963">Cytoplasm</keyword>
<dbReference type="SUPFAM" id="SSF51726">
    <property type="entry name" value="UROD/MetE-like"/>
    <property type="match status" value="1"/>
</dbReference>
<keyword evidence="10 12" id="KW-0456">Lyase</keyword>
<keyword evidence="14" id="KW-0812">Transmembrane</keyword>
<keyword evidence="11 12" id="KW-0627">Porphyrin biosynthesis</keyword>
<dbReference type="UniPathway" id="UPA00251">
    <property type="reaction ID" value="UER00321"/>
</dbReference>
<comment type="function">
    <text evidence="1">Catalyzes the decarboxylation of four acetate groups of uroporphyrinogen-III to yield coproporphyrinogen-III.</text>
</comment>
<evidence type="ECO:0000256" key="2">
    <source>
        <dbReference type="ARBA" id="ARBA00004496"/>
    </source>
</evidence>
<evidence type="ECO:0000256" key="13">
    <source>
        <dbReference type="RuleBase" id="RU004169"/>
    </source>
</evidence>
<dbReference type="EMBL" id="HBIN01022802">
    <property type="protein sequence ID" value="CAE0447556.1"/>
    <property type="molecule type" value="Transcribed_RNA"/>
</dbReference>
<evidence type="ECO:0000256" key="8">
    <source>
        <dbReference type="ARBA" id="ARBA00022490"/>
    </source>
</evidence>
<dbReference type="FunFam" id="3.20.20.210:FF:000001">
    <property type="entry name" value="Uroporphyrinogen decarboxylase"/>
    <property type="match status" value="1"/>
</dbReference>
<dbReference type="PANTHER" id="PTHR21091:SF169">
    <property type="entry name" value="UROPORPHYRINOGEN DECARBOXYLASE"/>
    <property type="match status" value="1"/>
</dbReference>
<evidence type="ECO:0000313" key="18">
    <source>
        <dbReference type="EMBL" id="CAE0447559.1"/>
    </source>
</evidence>
<protein>
    <recommendedName>
        <fullName evidence="7 12">Uroporphyrinogen decarboxylase</fullName>
        <ecNumber evidence="6 12">4.1.1.37</ecNumber>
    </recommendedName>
</protein>
<evidence type="ECO:0000256" key="4">
    <source>
        <dbReference type="ARBA" id="ARBA00009935"/>
    </source>
</evidence>
<dbReference type="AlphaFoldDB" id="A0A6S8G6E3"/>
<dbReference type="PANTHER" id="PTHR21091">
    <property type="entry name" value="METHYLTETRAHYDROFOLATE:HOMOCYSTEINE METHYLTRANSFERASE RELATED"/>
    <property type="match status" value="1"/>
</dbReference>
<gene>
    <name evidence="17" type="ORF">ASTO00021_LOCUS17526</name>
    <name evidence="18" type="ORF">ASTO00021_LOCUS17529</name>
    <name evidence="19" type="ORF">ASTO00021_LOCUS17530</name>
</gene>
<dbReference type="HAMAP" id="MF_00218">
    <property type="entry name" value="URO_D"/>
    <property type="match status" value="1"/>
</dbReference>
<dbReference type="GO" id="GO:0004853">
    <property type="term" value="F:uroporphyrinogen decarboxylase activity"/>
    <property type="evidence" value="ECO:0007669"/>
    <property type="project" value="UniProtKB-EC"/>
</dbReference>
<evidence type="ECO:0000259" key="16">
    <source>
        <dbReference type="PROSITE" id="PS00907"/>
    </source>
</evidence>
<proteinExistence type="inferred from homology"/>
<dbReference type="InterPro" id="IPR038071">
    <property type="entry name" value="UROD/MetE-like_sf"/>
</dbReference>
<dbReference type="CDD" id="cd00717">
    <property type="entry name" value="URO-D"/>
    <property type="match status" value="1"/>
</dbReference>
<comment type="pathway">
    <text evidence="3 12">Porphyrin-containing compound metabolism; protoporphyrin-IX biosynthesis; coproporphyrinogen-III from 5-aminolevulinate: step 4/4.</text>
</comment>
<evidence type="ECO:0000256" key="1">
    <source>
        <dbReference type="ARBA" id="ARBA00002448"/>
    </source>
</evidence>
<dbReference type="InterPro" id="IPR006361">
    <property type="entry name" value="Uroporphyrinogen_deCO2ase_HemE"/>
</dbReference>
<evidence type="ECO:0000313" key="17">
    <source>
        <dbReference type="EMBL" id="CAE0447556.1"/>
    </source>
</evidence>
<keyword evidence="14" id="KW-1133">Transmembrane helix</keyword>
<dbReference type="EMBL" id="HBIN01022805">
    <property type="protein sequence ID" value="CAE0447559.1"/>
    <property type="molecule type" value="Transcribed_RNA"/>
</dbReference>
<evidence type="ECO:0000256" key="9">
    <source>
        <dbReference type="ARBA" id="ARBA00022793"/>
    </source>
</evidence>
<dbReference type="EC" id="4.1.1.37" evidence="6 12"/>
<evidence type="ECO:0000256" key="12">
    <source>
        <dbReference type="RuleBase" id="RU000554"/>
    </source>
</evidence>